<dbReference type="SUPFAM" id="SSF48498">
    <property type="entry name" value="Tetracyclin repressor-like, C-terminal domain"/>
    <property type="match status" value="1"/>
</dbReference>
<feature type="domain" description="HTH tetR-type" evidence="5">
    <location>
        <begin position="17"/>
        <end position="77"/>
    </location>
</feature>
<dbReference type="PANTHER" id="PTHR30055:SF234">
    <property type="entry name" value="HTH-TYPE TRANSCRIPTIONAL REGULATOR BETI"/>
    <property type="match status" value="1"/>
</dbReference>
<feature type="DNA-binding region" description="H-T-H motif" evidence="4">
    <location>
        <begin position="40"/>
        <end position="59"/>
    </location>
</feature>
<keyword evidence="3" id="KW-0804">Transcription</keyword>
<dbReference type="InterPro" id="IPR036271">
    <property type="entry name" value="Tet_transcr_reg_TetR-rel_C_sf"/>
</dbReference>
<evidence type="ECO:0000256" key="1">
    <source>
        <dbReference type="ARBA" id="ARBA00023015"/>
    </source>
</evidence>
<accession>A0ABN6MZR0</accession>
<proteinExistence type="predicted"/>
<dbReference type="PRINTS" id="PR00455">
    <property type="entry name" value="HTHTETR"/>
</dbReference>
<evidence type="ECO:0000256" key="3">
    <source>
        <dbReference type="ARBA" id="ARBA00023163"/>
    </source>
</evidence>
<dbReference type="InterPro" id="IPR050109">
    <property type="entry name" value="HTH-type_TetR-like_transc_reg"/>
</dbReference>
<evidence type="ECO:0000259" key="5">
    <source>
        <dbReference type="PROSITE" id="PS50977"/>
    </source>
</evidence>
<evidence type="ECO:0000313" key="6">
    <source>
        <dbReference type="EMBL" id="BDG06424.1"/>
    </source>
</evidence>
<dbReference type="InterPro" id="IPR009057">
    <property type="entry name" value="Homeodomain-like_sf"/>
</dbReference>
<dbReference type="EMBL" id="AP025591">
    <property type="protein sequence ID" value="BDG06424.1"/>
    <property type="molecule type" value="Genomic_DNA"/>
</dbReference>
<dbReference type="Gene3D" id="1.10.10.60">
    <property type="entry name" value="Homeodomain-like"/>
    <property type="match status" value="1"/>
</dbReference>
<keyword evidence="7" id="KW-1185">Reference proteome</keyword>
<protein>
    <submittedName>
        <fullName evidence="6">Transcriptional regulator</fullName>
    </submittedName>
</protein>
<dbReference type="PROSITE" id="PS50977">
    <property type="entry name" value="HTH_TETR_2"/>
    <property type="match status" value="1"/>
</dbReference>
<dbReference type="InterPro" id="IPR001647">
    <property type="entry name" value="HTH_TetR"/>
</dbReference>
<sequence length="202" mass="21367">MTTASAGVTRLRDRLREETAKAILAAAEEVFAEDGLHAARVEQIAARAGVAVGTVYNHFSDKEGLLGALSRTRCEALLDRADAALAAADGRPIEEQVRAFLDALVEHARAHGRFLSALVQAGEGPARMRPSSTLLDELQARAQRVVERGLASGELRDDGARLFAAGLVGIARASILLALQGRGSFDAYAPAVVELFLRGARA</sequence>
<organism evidence="6 7">
    <name type="scientific">Anaeromyxobacter oryzae</name>
    <dbReference type="NCBI Taxonomy" id="2918170"/>
    <lineage>
        <taxon>Bacteria</taxon>
        <taxon>Pseudomonadati</taxon>
        <taxon>Myxococcota</taxon>
        <taxon>Myxococcia</taxon>
        <taxon>Myxococcales</taxon>
        <taxon>Cystobacterineae</taxon>
        <taxon>Anaeromyxobacteraceae</taxon>
        <taxon>Anaeromyxobacter</taxon>
    </lineage>
</organism>
<dbReference type="RefSeq" id="WP_248356238.1">
    <property type="nucleotide sequence ID" value="NZ_AP025591.1"/>
</dbReference>
<keyword evidence="2 4" id="KW-0238">DNA-binding</keyword>
<dbReference type="Gene3D" id="1.10.357.10">
    <property type="entry name" value="Tetracycline Repressor, domain 2"/>
    <property type="match status" value="1"/>
</dbReference>
<dbReference type="Proteomes" id="UP001162891">
    <property type="component" value="Chromosome"/>
</dbReference>
<name>A0ABN6MZR0_9BACT</name>
<evidence type="ECO:0000313" key="7">
    <source>
        <dbReference type="Proteomes" id="UP001162891"/>
    </source>
</evidence>
<gene>
    <name evidence="6" type="ORF">AMOR_54200</name>
</gene>
<keyword evidence="1" id="KW-0805">Transcription regulation</keyword>
<evidence type="ECO:0000256" key="2">
    <source>
        <dbReference type="ARBA" id="ARBA00023125"/>
    </source>
</evidence>
<dbReference type="SUPFAM" id="SSF46689">
    <property type="entry name" value="Homeodomain-like"/>
    <property type="match status" value="1"/>
</dbReference>
<dbReference type="Pfam" id="PF00440">
    <property type="entry name" value="TetR_N"/>
    <property type="match status" value="1"/>
</dbReference>
<dbReference type="PANTHER" id="PTHR30055">
    <property type="entry name" value="HTH-TYPE TRANSCRIPTIONAL REGULATOR RUTR"/>
    <property type="match status" value="1"/>
</dbReference>
<evidence type="ECO:0000256" key="4">
    <source>
        <dbReference type="PROSITE-ProRule" id="PRU00335"/>
    </source>
</evidence>
<reference evidence="7" key="1">
    <citation type="journal article" date="2022" name="Int. J. Syst. Evol. Microbiol.">
        <title>Anaeromyxobacter oryzae sp. nov., Anaeromyxobacter diazotrophicus sp. nov. and Anaeromyxobacter paludicola sp. nov., isolated from paddy soils.</title>
        <authorList>
            <person name="Itoh H."/>
            <person name="Xu Z."/>
            <person name="Mise K."/>
            <person name="Masuda Y."/>
            <person name="Ushijima N."/>
            <person name="Hayakawa C."/>
            <person name="Shiratori Y."/>
            <person name="Senoo K."/>
        </authorList>
    </citation>
    <scope>NUCLEOTIDE SEQUENCE [LARGE SCALE GENOMIC DNA]</scope>
    <source>
        <strain evidence="7">Red232</strain>
    </source>
</reference>